<dbReference type="Pfam" id="PF13577">
    <property type="entry name" value="SnoaL_4"/>
    <property type="match status" value="1"/>
</dbReference>
<dbReference type="EMBL" id="JFHR01000063">
    <property type="protein sequence ID" value="KEQ51800.1"/>
    <property type="molecule type" value="Genomic_DNA"/>
</dbReference>
<dbReference type="OrthoDB" id="7585039at2"/>
<dbReference type="InterPro" id="IPR037401">
    <property type="entry name" value="SnoaL-like"/>
</dbReference>
<dbReference type="AlphaFoldDB" id="A0A081R9C7"/>
<dbReference type="Gene3D" id="3.10.450.50">
    <property type="match status" value="1"/>
</dbReference>
<evidence type="ECO:0000313" key="3">
    <source>
        <dbReference type="Proteomes" id="UP000028411"/>
    </source>
</evidence>
<evidence type="ECO:0000313" key="2">
    <source>
        <dbReference type="EMBL" id="KEQ51800.1"/>
    </source>
</evidence>
<protein>
    <recommendedName>
        <fullName evidence="1">SnoaL-like domain-containing protein</fullName>
    </recommendedName>
</protein>
<sequence>MGVCADVETLAAKQAITEVLHRYCRAMDRMDRELAQQCYHPDGIDEHSGQYSGSGYGWAEWVERLHAPMTATQHVLTNILIEVSGDGAWSESYWTLLLRIPHRDQQIDMSAGGRYLDHFTCVDGEWAIQRRRTIIDWHRADKLVDTAETVDGETLMVLDASMPNFIARRDRHDPSYDFLGGHRTNFETV</sequence>
<dbReference type="eggNOG" id="COG5517">
    <property type="taxonomic scope" value="Bacteria"/>
</dbReference>
<comment type="caution">
    <text evidence="2">The sequence shown here is derived from an EMBL/GenBank/DDBJ whole genome shotgun (WGS) entry which is preliminary data.</text>
</comment>
<dbReference type="CDD" id="cd00531">
    <property type="entry name" value="NTF2_like"/>
    <property type="match status" value="1"/>
</dbReference>
<accession>A0A081R9C7</accession>
<dbReference type="InterPro" id="IPR032710">
    <property type="entry name" value="NTF2-like_dom_sf"/>
</dbReference>
<dbReference type="SUPFAM" id="SSF54427">
    <property type="entry name" value="NTF2-like"/>
    <property type="match status" value="1"/>
</dbReference>
<gene>
    <name evidence="2" type="ORF">BV95_03936</name>
</gene>
<name>A0A081R9C7_SPHCR</name>
<proteinExistence type="predicted"/>
<organism evidence="2 3">
    <name type="scientific">Sphingobium chlorophenolicum</name>
    <dbReference type="NCBI Taxonomy" id="46429"/>
    <lineage>
        <taxon>Bacteria</taxon>
        <taxon>Pseudomonadati</taxon>
        <taxon>Pseudomonadota</taxon>
        <taxon>Alphaproteobacteria</taxon>
        <taxon>Sphingomonadales</taxon>
        <taxon>Sphingomonadaceae</taxon>
        <taxon>Sphingobium</taxon>
    </lineage>
</organism>
<dbReference type="Proteomes" id="UP000028411">
    <property type="component" value="Unassembled WGS sequence"/>
</dbReference>
<evidence type="ECO:0000259" key="1">
    <source>
        <dbReference type="Pfam" id="PF13577"/>
    </source>
</evidence>
<feature type="domain" description="SnoaL-like" evidence="1">
    <location>
        <begin position="9"/>
        <end position="132"/>
    </location>
</feature>
<reference evidence="2 3" key="1">
    <citation type="submission" date="2014-02" db="EMBL/GenBank/DDBJ databases">
        <title>Whole genome sequence of Sphingobium chlorophenolicum NBRC 16172.</title>
        <authorList>
            <person name="Gan H.M."/>
            <person name="Gan H.Y."/>
            <person name="Chew T.H."/>
            <person name="Savka M.A."/>
        </authorList>
    </citation>
    <scope>NUCLEOTIDE SEQUENCE [LARGE SCALE GENOMIC DNA]</scope>
    <source>
        <strain evidence="2 3">NBRC 16172</strain>
    </source>
</reference>
<dbReference type="RefSeq" id="WP_051749900.1">
    <property type="nucleotide sequence ID" value="NZ_JFHR01000063.1"/>
</dbReference>